<dbReference type="GO" id="GO:0003676">
    <property type="term" value="F:nucleic acid binding"/>
    <property type="evidence" value="ECO:0007669"/>
    <property type="project" value="InterPro"/>
</dbReference>
<dbReference type="AlphaFoldDB" id="A0A0B1NZ46"/>
<evidence type="ECO:0000313" key="2">
    <source>
        <dbReference type="Proteomes" id="UP000030854"/>
    </source>
</evidence>
<gene>
    <name evidence="1" type="ORF">EV44_g3121</name>
</gene>
<protein>
    <recommendedName>
        <fullName evidence="3">Integrase catalytic domain-containing protein</fullName>
    </recommendedName>
</protein>
<dbReference type="EMBL" id="JNVN01003065">
    <property type="protein sequence ID" value="KHJ31248.1"/>
    <property type="molecule type" value="Genomic_DNA"/>
</dbReference>
<dbReference type="STRING" id="52586.A0A0B1NZ46"/>
<dbReference type="Proteomes" id="UP000030854">
    <property type="component" value="Unassembled WGS sequence"/>
</dbReference>
<organism evidence="1 2">
    <name type="scientific">Uncinula necator</name>
    <name type="common">Grape powdery mildew</name>
    <dbReference type="NCBI Taxonomy" id="52586"/>
    <lineage>
        <taxon>Eukaryota</taxon>
        <taxon>Fungi</taxon>
        <taxon>Dikarya</taxon>
        <taxon>Ascomycota</taxon>
        <taxon>Pezizomycotina</taxon>
        <taxon>Leotiomycetes</taxon>
        <taxon>Erysiphales</taxon>
        <taxon>Erysiphaceae</taxon>
        <taxon>Erysiphe</taxon>
    </lineage>
</organism>
<dbReference type="HOGENOM" id="CLU_002055_3_1_1"/>
<proteinExistence type="predicted"/>
<name>A0A0B1NZ46_UNCNE</name>
<dbReference type="InterPro" id="IPR036397">
    <property type="entry name" value="RNaseH_sf"/>
</dbReference>
<comment type="caution">
    <text evidence="1">The sequence shown here is derived from an EMBL/GenBank/DDBJ whole genome shotgun (WGS) entry which is preliminary data.</text>
</comment>
<keyword evidence="2" id="KW-1185">Reference proteome</keyword>
<dbReference type="Gene3D" id="3.30.420.10">
    <property type="entry name" value="Ribonuclease H-like superfamily/Ribonuclease H"/>
    <property type="match status" value="1"/>
</dbReference>
<dbReference type="SUPFAM" id="SSF53098">
    <property type="entry name" value="Ribonuclease H-like"/>
    <property type="match status" value="1"/>
</dbReference>
<accession>A0A0B1NZ46</accession>
<evidence type="ECO:0008006" key="3">
    <source>
        <dbReference type="Google" id="ProtNLM"/>
    </source>
</evidence>
<evidence type="ECO:0000313" key="1">
    <source>
        <dbReference type="EMBL" id="KHJ31248.1"/>
    </source>
</evidence>
<dbReference type="InterPro" id="IPR012337">
    <property type="entry name" value="RNaseH-like_sf"/>
</dbReference>
<reference evidence="1 2" key="1">
    <citation type="journal article" date="2014" name="BMC Genomics">
        <title>Adaptive genomic structural variation in the grape powdery mildew pathogen, Erysiphe necator.</title>
        <authorList>
            <person name="Jones L."/>
            <person name="Riaz S."/>
            <person name="Morales-Cruz A."/>
            <person name="Amrine K.C."/>
            <person name="McGuire B."/>
            <person name="Gubler W.D."/>
            <person name="Walker M.A."/>
            <person name="Cantu D."/>
        </authorList>
    </citation>
    <scope>NUCLEOTIDE SEQUENCE [LARGE SCALE GENOMIC DNA]</scope>
    <source>
        <strain evidence="2">c</strain>
    </source>
</reference>
<sequence>MIDTGVAATPTAGYNQYLAYNKLSNVNHDISIAGQASIRFGVGSAVSIGSVMVHMPLGFVEFHVIKVDALFLMIIADLGRLGAYYNNVNDILVTKTLENLPVIRRFGHPFLLRKISPESLIQEHLATNTAFLTEIELRRLRKRFGHPSINRLRHILERSGHTDFDKNTIEKIRKFCHHCQLHSKSLSRFHFNLRDDISFNYTIIIDIMYIDGKEILHVIDEATCFQAAKWPNNVTAKHVWDTLKYCWIELYVGPPGFISHDAGLSFVSREFNQKASFMAITAISVPIEAHWPVRLVERCHHTLRRCYEIITEELNDSVTSKDMRLRMAVKLVNDSTGPNGLIPTLLVFGTFPRMCNLDPPSSDITKRASAIKSAMDEVISLRTKRKVAEAIGQRNSPSTTLVHNLTLGSKVLIFREGIAGRSGKWTSPFELLSIERETCIVKLPNGSTNFRSTVVKPYYSDNSNTVESIETTENKSLSTFNLDYSPPNIQNNIPTQRLRSPYNFRSKPLPNTFMISKILENRSSKFPNSVSQFKDARQKELNGLLEKGVFEMVSIDKVPIGIRIFNSRFVGQIKNAGTSKAFEKSRLVVQVYNDTDKKQYPYSGSDNTKN</sequence>